<evidence type="ECO:0000313" key="3">
    <source>
        <dbReference type="Proteomes" id="UP000433406"/>
    </source>
</evidence>
<protein>
    <submittedName>
        <fullName evidence="2">NUDIX domain-containing protein</fullName>
    </submittedName>
</protein>
<comment type="similarity">
    <text evidence="1">Belongs to the Nudix hydrolase family.</text>
</comment>
<sequence>MSLHADALALLEGWAAPSAEQETLRERYVAHLRAHPDGLQRGCRPDHVTASTLVVDAAGERALLTLHAKAREWFQLGGHCEAGDTTLAGAALREATEESGIAGLVVDPQPVHLSEHAVPFCGGPQAGGRPVHHLDVRFLAVAPAEATYAVSEESVDVRWWPLDALPNPELAELVALGAARLARVAQMAQSTSSPGGGSIRSAADQPAR</sequence>
<proteinExistence type="inferred from homology"/>
<dbReference type="PANTHER" id="PTHR43736:SF1">
    <property type="entry name" value="DIHYDRONEOPTERIN TRIPHOSPHATE DIPHOSPHATASE"/>
    <property type="match status" value="1"/>
</dbReference>
<dbReference type="InterPro" id="IPR015797">
    <property type="entry name" value="NUDIX_hydrolase-like_dom_sf"/>
</dbReference>
<dbReference type="InterPro" id="IPR000086">
    <property type="entry name" value="NUDIX_hydrolase_dom"/>
</dbReference>
<evidence type="ECO:0000313" key="2">
    <source>
        <dbReference type="EMBL" id="MTB95165.1"/>
    </source>
</evidence>
<reference evidence="2 3" key="1">
    <citation type="submission" date="2019-10" db="EMBL/GenBank/DDBJ databases">
        <title>Nocardioides novel species isolated from the excrement of Marmot.</title>
        <authorList>
            <person name="Zhang G."/>
        </authorList>
    </citation>
    <scope>NUCLEOTIDE SEQUENCE [LARGE SCALE GENOMIC DNA]</scope>
    <source>
        <strain evidence="3">zg-579</strain>
    </source>
</reference>
<organism evidence="2 3">
    <name type="scientific">Nocardioides marmotae</name>
    <dbReference type="NCBI Taxonomy" id="2663857"/>
    <lineage>
        <taxon>Bacteria</taxon>
        <taxon>Bacillati</taxon>
        <taxon>Actinomycetota</taxon>
        <taxon>Actinomycetes</taxon>
        <taxon>Propionibacteriales</taxon>
        <taxon>Nocardioidaceae</taxon>
        <taxon>Nocardioides</taxon>
    </lineage>
</organism>
<dbReference type="RefSeq" id="WP_171896901.1">
    <property type="nucleotide sequence ID" value="NZ_CP053660.1"/>
</dbReference>
<name>A0A6I3JAP7_9ACTN</name>
<dbReference type="Pfam" id="PF00293">
    <property type="entry name" value="NUDIX"/>
    <property type="match status" value="1"/>
</dbReference>
<dbReference type="Gene3D" id="3.90.79.10">
    <property type="entry name" value="Nucleoside Triphosphate Pyrophosphohydrolase"/>
    <property type="match status" value="1"/>
</dbReference>
<dbReference type="PANTHER" id="PTHR43736">
    <property type="entry name" value="ADP-RIBOSE PYROPHOSPHATASE"/>
    <property type="match status" value="1"/>
</dbReference>
<accession>A0A6I3JAP7</accession>
<dbReference type="AlphaFoldDB" id="A0A6I3JAP7"/>
<dbReference type="SUPFAM" id="SSF55811">
    <property type="entry name" value="Nudix"/>
    <property type="match status" value="1"/>
</dbReference>
<gene>
    <name evidence="2" type="ORF">GGQ22_08695</name>
</gene>
<evidence type="ECO:0000256" key="1">
    <source>
        <dbReference type="ARBA" id="ARBA00005582"/>
    </source>
</evidence>
<dbReference type="EMBL" id="WLCI01000008">
    <property type="protein sequence ID" value="MTB95165.1"/>
    <property type="molecule type" value="Genomic_DNA"/>
</dbReference>
<dbReference type="Proteomes" id="UP000433406">
    <property type="component" value="Unassembled WGS sequence"/>
</dbReference>
<dbReference type="PROSITE" id="PS51462">
    <property type="entry name" value="NUDIX"/>
    <property type="match status" value="1"/>
</dbReference>
<keyword evidence="3" id="KW-1185">Reference proteome</keyword>
<comment type="caution">
    <text evidence="2">The sequence shown here is derived from an EMBL/GenBank/DDBJ whole genome shotgun (WGS) entry which is preliminary data.</text>
</comment>
<dbReference type="CDD" id="cd03674">
    <property type="entry name" value="NUDIX_Hydrolase"/>
    <property type="match status" value="1"/>
</dbReference>